<feature type="region of interest" description="Disordered" evidence="1">
    <location>
        <begin position="429"/>
        <end position="471"/>
    </location>
</feature>
<feature type="compositionally biased region" description="Polar residues" evidence="1">
    <location>
        <begin position="759"/>
        <end position="775"/>
    </location>
</feature>
<dbReference type="InterPro" id="IPR023398">
    <property type="entry name" value="TIF_eIF4e-like"/>
</dbReference>
<feature type="compositionally biased region" description="Low complexity" evidence="1">
    <location>
        <begin position="330"/>
        <end position="346"/>
    </location>
</feature>
<feature type="compositionally biased region" description="Low complexity" evidence="1">
    <location>
        <begin position="698"/>
        <end position="714"/>
    </location>
</feature>
<sequence>MDEAPDSSVSTRRKLPDHANNLFVITRRCLFARRPDKSQPLPVLVRRAHPSIRGSVDTAPLPAHRFNRFGSAEMKAACAAHTLASSASSAGRGSPLDHKAFVGRCGQPSNCVYKYCPSNSAPLVFIPNISSPNMQELAAHPHPESSADSPVWRLGTGKLDEWLKAHLPSHLSASSAPILVTRADPALRVAESLTDVQTAADDTFINAKQLMNEAIANVDQIQKDDAIPVRINSRSTKSSKKQCRDQVQNLFHDQIMLMATDHPLWSQGRWTLILNPQHLDATWTRLVKSFEAGELQAQPLVIALRARHLPPSESLGEHSHGGQKRKKAASSRSSNSRATSSSSSSRTDNERSVAIDVFFRAVWSSEVARNVLQSVAEACGRMPIFCRASLYSLLGIRSGHPLGNRSTLYNSKAFASPAEFNLWTSKHERSEGDASTAGMSAAAVPSAAGDNASVAEAPAHVPSEPSAHLPSEASIAETAATDREIHAEAAAEERPPKKVRIDSQPTQVPKAVEEPTATAVEQAQHATQETASTQDELMLPVRPATAPVTHKAVEPSADQNEKHDLDTARKKEPEPAAAHKHKPDPIVTEQELGAAEQKGPHSGIAADGKPSDDAAKEVPELGVDQHAKQEPSAEAVRPGTVSDQEIGSTTQDEPKTQEESQTQDESMTQIVPIIARGQDSAGAEAQPENPLQRDSVTVARSSAAVEAAAAAAESKPAESPKEPPSPQQKTEAKASTAEQHPADSAAASVKPEKDVQASEAVQPSAGSATASTQQQKDVEPSKAEQHPAESAVALTEQLSPASVTKASDGSMMVVDVESRREIKETLTATLELPMVASVDQKAVPAAKHEDASDTSTIEVEKGSDAAAAAAASVGEEATAPKQVSEGEANPDTAAAQKATATDAAKSDDAPAKADESKVAGAEMALEDLIVEAAVAVELAPPAAEAGADQRDDGPAPA</sequence>
<feature type="compositionally biased region" description="Polar residues" evidence="1">
    <location>
        <begin position="659"/>
        <end position="669"/>
    </location>
</feature>
<feature type="compositionally biased region" description="Polar residues" evidence="1">
    <location>
        <begin position="519"/>
        <end position="535"/>
    </location>
</feature>
<proteinExistence type="predicted"/>
<accession>W3VUA2</accession>
<dbReference type="EMBL" id="AWNI01000006">
    <property type="protein sequence ID" value="ETS64361.1"/>
    <property type="molecule type" value="Genomic_DNA"/>
</dbReference>
<comment type="caution">
    <text evidence="2">The sequence shown here is derived from an EMBL/GenBank/DDBJ whole genome shotgun (WGS) entry which is preliminary data.</text>
</comment>
<dbReference type="AlphaFoldDB" id="W3VUA2"/>
<protein>
    <submittedName>
        <fullName evidence="2">Uncharacterized protein</fullName>
    </submittedName>
</protein>
<reference evidence="2 3" key="1">
    <citation type="journal article" date="2014" name="Genome Announc.">
        <title>Genome sequence of the basidiomycetous fungus Pseudozyma aphidis DSM70725, an efficient producer of biosurfactant mannosylerythritol lipids.</title>
        <authorList>
            <person name="Lorenz S."/>
            <person name="Guenther M."/>
            <person name="Grumaz C."/>
            <person name="Rupp S."/>
            <person name="Zibek S."/>
            <person name="Sohn K."/>
        </authorList>
    </citation>
    <scope>NUCLEOTIDE SEQUENCE [LARGE SCALE GENOMIC DNA]</scope>
    <source>
        <strain evidence="3">ATCC 32657 / CBS 517.83 / DSM 70725 / JCM 10318 / NBRC 10182 / NRRL Y-7954 / St-0401</strain>
    </source>
</reference>
<feature type="compositionally biased region" description="Basic and acidic residues" evidence="1">
    <location>
        <begin position="609"/>
        <end position="631"/>
    </location>
</feature>
<feature type="compositionally biased region" description="Low complexity" evidence="1">
    <location>
        <begin position="437"/>
        <end position="453"/>
    </location>
</feature>
<organism evidence="2 3">
    <name type="scientific">Moesziomyces aphidis</name>
    <name type="common">Pseudozyma aphidis</name>
    <dbReference type="NCBI Taxonomy" id="84754"/>
    <lineage>
        <taxon>Eukaryota</taxon>
        <taxon>Fungi</taxon>
        <taxon>Dikarya</taxon>
        <taxon>Basidiomycota</taxon>
        <taxon>Ustilaginomycotina</taxon>
        <taxon>Ustilaginomycetes</taxon>
        <taxon>Ustilaginales</taxon>
        <taxon>Ustilaginaceae</taxon>
        <taxon>Moesziomyces</taxon>
    </lineage>
</organism>
<dbReference type="Gene3D" id="3.30.760.10">
    <property type="entry name" value="RNA Cap, Translation Initiation Factor Eif4e"/>
    <property type="match status" value="1"/>
</dbReference>
<feature type="compositionally biased region" description="Polar residues" evidence="1">
    <location>
        <begin position="796"/>
        <end position="807"/>
    </location>
</feature>
<feature type="region of interest" description="Disordered" evidence="1">
    <location>
        <begin position="312"/>
        <end position="347"/>
    </location>
</feature>
<evidence type="ECO:0000256" key="1">
    <source>
        <dbReference type="SAM" id="MobiDB-lite"/>
    </source>
</evidence>
<dbReference type="Proteomes" id="UP000019462">
    <property type="component" value="Unassembled WGS sequence"/>
</dbReference>
<evidence type="ECO:0000313" key="2">
    <source>
        <dbReference type="EMBL" id="ETS64361.1"/>
    </source>
</evidence>
<feature type="compositionally biased region" description="Basic and acidic residues" evidence="1">
    <location>
        <begin position="559"/>
        <end position="574"/>
    </location>
</feature>
<feature type="compositionally biased region" description="Polar residues" evidence="1">
    <location>
        <begin position="641"/>
        <end position="651"/>
    </location>
</feature>
<name>W3VUA2_MOEAP</name>
<keyword evidence="3" id="KW-1185">Reference proteome</keyword>
<dbReference type="HOGENOM" id="CLU_308376_0_0_1"/>
<feature type="compositionally biased region" description="Low complexity" evidence="1">
    <location>
        <begin position="891"/>
        <end position="903"/>
    </location>
</feature>
<feature type="compositionally biased region" description="Basic and acidic residues" evidence="1">
    <location>
        <begin position="776"/>
        <end position="787"/>
    </location>
</feature>
<feature type="compositionally biased region" description="Basic and acidic residues" evidence="1">
    <location>
        <begin position="904"/>
        <end position="917"/>
    </location>
</feature>
<evidence type="ECO:0000313" key="3">
    <source>
        <dbReference type="Proteomes" id="UP000019462"/>
    </source>
</evidence>
<feature type="region of interest" description="Disordered" evidence="1">
    <location>
        <begin position="841"/>
        <end position="918"/>
    </location>
</feature>
<gene>
    <name evidence="2" type="ORF">PaG_01210</name>
</gene>
<feature type="region of interest" description="Disordered" evidence="1">
    <location>
        <begin position="487"/>
        <end position="813"/>
    </location>
</feature>
<feature type="compositionally biased region" description="Basic and acidic residues" evidence="1">
    <location>
        <begin position="487"/>
        <end position="501"/>
    </location>
</feature>
<dbReference type="OrthoDB" id="2556767at2759"/>